<evidence type="ECO:0000313" key="1">
    <source>
        <dbReference type="EMBL" id="GFR27433.1"/>
    </source>
</evidence>
<evidence type="ECO:0000313" key="2">
    <source>
        <dbReference type="Proteomes" id="UP000887116"/>
    </source>
</evidence>
<organism evidence="1 2">
    <name type="scientific">Trichonephila clavata</name>
    <name type="common">Joro spider</name>
    <name type="synonym">Nephila clavata</name>
    <dbReference type="NCBI Taxonomy" id="2740835"/>
    <lineage>
        <taxon>Eukaryota</taxon>
        <taxon>Metazoa</taxon>
        <taxon>Ecdysozoa</taxon>
        <taxon>Arthropoda</taxon>
        <taxon>Chelicerata</taxon>
        <taxon>Arachnida</taxon>
        <taxon>Araneae</taxon>
        <taxon>Araneomorphae</taxon>
        <taxon>Entelegynae</taxon>
        <taxon>Araneoidea</taxon>
        <taxon>Nephilidae</taxon>
        <taxon>Trichonephila</taxon>
    </lineage>
</organism>
<dbReference type="AlphaFoldDB" id="A0A8X6HPE5"/>
<keyword evidence="2" id="KW-1185">Reference proteome</keyword>
<reference evidence="1" key="1">
    <citation type="submission" date="2020-07" db="EMBL/GenBank/DDBJ databases">
        <title>Multicomponent nature underlies the extraordinary mechanical properties of spider dragline silk.</title>
        <authorList>
            <person name="Kono N."/>
            <person name="Nakamura H."/>
            <person name="Mori M."/>
            <person name="Yoshida Y."/>
            <person name="Ohtoshi R."/>
            <person name="Malay A.D."/>
            <person name="Moran D.A.P."/>
            <person name="Tomita M."/>
            <person name="Numata K."/>
            <person name="Arakawa K."/>
        </authorList>
    </citation>
    <scope>NUCLEOTIDE SEQUENCE</scope>
</reference>
<comment type="caution">
    <text evidence="1">The sequence shown here is derived from an EMBL/GenBank/DDBJ whole genome shotgun (WGS) entry which is preliminary data.</text>
</comment>
<name>A0A8X6HPE5_TRICU</name>
<protein>
    <submittedName>
        <fullName evidence="1">Uncharacterized protein</fullName>
    </submittedName>
</protein>
<gene>
    <name evidence="1" type="ORF">TNCT_424301</name>
</gene>
<sequence length="110" mass="12808">MVSSKAFQKILVWSEVHQFLEDARREKLVLLNGKTRNLFFFCQMHLVSNLKAAARGGRKNKDREQISDNLPLQGHIILTWEVLICWTDYSHITGYPHGPRNGQCVFLHIF</sequence>
<dbReference type="Proteomes" id="UP000887116">
    <property type="component" value="Unassembled WGS sequence"/>
</dbReference>
<accession>A0A8X6HPE5</accession>
<dbReference type="EMBL" id="BMAO01008910">
    <property type="protein sequence ID" value="GFR27433.1"/>
    <property type="molecule type" value="Genomic_DNA"/>
</dbReference>
<proteinExistence type="predicted"/>